<protein>
    <recommendedName>
        <fullName evidence="5">Serine palmitoyltransferase 3</fullName>
    </recommendedName>
</protein>
<proteinExistence type="predicted"/>
<keyword evidence="2" id="KW-1133">Transmembrane helix</keyword>
<dbReference type="Proteomes" id="UP001159641">
    <property type="component" value="Unassembled WGS sequence"/>
</dbReference>
<keyword evidence="2" id="KW-0812">Transmembrane</keyword>
<organism evidence="3 4">
    <name type="scientific">Eschrichtius robustus</name>
    <name type="common">California gray whale</name>
    <name type="synonym">Eschrichtius gibbosus</name>
    <dbReference type="NCBI Taxonomy" id="9764"/>
    <lineage>
        <taxon>Eukaryota</taxon>
        <taxon>Metazoa</taxon>
        <taxon>Chordata</taxon>
        <taxon>Craniata</taxon>
        <taxon>Vertebrata</taxon>
        <taxon>Euteleostomi</taxon>
        <taxon>Mammalia</taxon>
        <taxon>Eutheria</taxon>
        <taxon>Laurasiatheria</taxon>
        <taxon>Artiodactyla</taxon>
        <taxon>Whippomorpha</taxon>
        <taxon>Cetacea</taxon>
        <taxon>Mysticeti</taxon>
        <taxon>Eschrichtiidae</taxon>
        <taxon>Eschrichtius</taxon>
    </lineage>
</organism>
<dbReference type="GO" id="GO:0016020">
    <property type="term" value="C:membrane"/>
    <property type="evidence" value="ECO:0007669"/>
    <property type="project" value="GOC"/>
</dbReference>
<gene>
    <name evidence="3" type="ORF">J1605_018768</name>
</gene>
<comment type="caution">
    <text evidence="3">The sequence shown here is derived from an EMBL/GenBank/DDBJ whole genome shotgun (WGS) entry which is preliminary data.</text>
</comment>
<accession>A0AB34HWU3</accession>
<feature type="transmembrane region" description="Helical" evidence="2">
    <location>
        <begin position="54"/>
        <end position="75"/>
    </location>
</feature>
<keyword evidence="4" id="KW-1185">Reference proteome</keyword>
<dbReference type="GO" id="GO:0046513">
    <property type="term" value="P:ceramide biosynthetic process"/>
    <property type="evidence" value="ECO:0007669"/>
    <property type="project" value="TreeGrafter"/>
</dbReference>
<evidence type="ECO:0000313" key="3">
    <source>
        <dbReference type="EMBL" id="KAJ8794914.1"/>
    </source>
</evidence>
<evidence type="ECO:0000256" key="1">
    <source>
        <dbReference type="ARBA" id="ARBA00022679"/>
    </source>
</evidence>
<evidence type="ECO:0000313" key="4">
    <source>
        <dbReference type="Proteomes" id="UP001159641"/>
    </source>
</evidence>
<dbReference type="GO" id="GO:0017059">
    <property type="term" value="C:serine palmitoyltransferase complex"/>
    <property type="evidence" value="ECO:0007669"/>
    <property type="project" value="TreeGrafter"/>
</dbReference>
<keyword evidence="1" id="KW-0808">Transferase</keyword>
<evidence type="ECO:0000256" key="2">
    <source>
        <dbReference type="SAM" id="Phobius"/>
    </source>
</evidence>
<keyword evidence="2" id="KW-0472">Membrane</keyword>
<dbReference type="PANTHER" id="PTHR13693:SF56">
    <property type="entry name" value="SERINE PALMITOYLTRANSFERASE 3"/>
    <property type="match status" value="1"/>
</dbReference>
<dbReference type="AlphaFoldDB" id="A0AB34HWU3"/>
<sequence>MVDPGGGAVCNGTLHNQSDHCHRKNCTRNGMVKEAQQNGNSNFYKPVVESFEEAPLHVMVFTYLGYGIGTLFGYLRDFLRNWGIEKCNAAIEREEQKDFVPLYQSFENFYTRNLYMRIRDNWNRPICSAPGALFDVMERVSDDYNWTFRFTGRIIKDVINMGSYNFLGLAAKYDESMKTVKDALETYGLGVGSTRHEMEELGHPQDPTWRWDRDWKDTPVKRDTEAATFGDVASGAGDTKYKGCSSGNTVLKMRTPNTLR</sequence>
<dbReference type="EMBL" id="JAIQCJ010000660">
    <property type="protein sequence ID" value="KAJ8794914.1"/>
    <property type="molecule type" value="Genomic_DNA"/>
</dbReference>
<dbReference type="PANTHER" id="PTHR13693">
    <property type="entry name" value="CLASS II AMINOTRANSFERASE/8-AMINO-7-OXONONANOATE SYNTHASE"/>
    <property type="match status" value="1"/>
</dbReference>
<dbReference type="InterPro" id="IPR050087">
    <property type="entry name" value="AON_synthase_class-II"/>
</dbReference>
<dbReference type="GO" id="GO:0004758">
    <property type="term" value="F:serine C-palmitoyltransferase activity"/>
    <property type="evidence" value="ECO:0007669"/>
    <property type="project" value="TreeGrafter"/>
</dbReference>
<dbReference type="GO" id="GO:0046512">
    <property type="term" value="P:sphingosine biosynthetic process"/>
    <property type="evidence" value="ECO:0007669"/>
    <property type="project" value="TreeGrafter"/>
</dbReference>
<reference evidence="3 4" key="1">
    <citation type="submission" date="2022-11" db="EMBL/GenBank/DDBJ databases">
        <title>Whole genome sequence of Eschrichtius robustus ER-17-0199.</title>
        <authorList>
            <person name="Bruniche-Olsen A."/>
            <person name="Black A.N."/>
            <person name="Fields C.J."/>
            <person name="Walden K."/>
            <person name="Dewoody J.A."/>
        </authorList>
    </citation>
    <scope>NUCLEOTIDE SEQUENCE [LARGE SCALE GENOMIC DNA]</scope>
    <source>
        <strain evidence="3">ER-17-0199</strain>
        <tissue evidence="3">Blubber</tissue>
    </source>
</reference>
<name>A0AB34HWU3_ESCRO</name>
<evidence type="ECO:0008006" key="5">
    <source>
        <dbReference type="Google" id="ProtNLM"/>
    </source>
</evidence>